<gene>
    <name evidence="4" type="primary">LOC115992388</name>
</gene>
<dbReference type="Pfam" id="PF00646">
    <property type="entry name" value="F-box"/>
    <property type="match status" value="1"/>
</dbReference>
<dbReference type="Gene3D" id="1.20.1280.50">
    <property type="match status" value="1"/>
</dbReference>
<dbReference type="Gene3D" id="2.120.10.80">
    <property type="entry name" value="Kelch-type beta propeller"/>
    <property type="match status" value="1"/>
</dbReference>
<protein>
    <recommendedName>
        <fullName evidence="3">F-box domain-containing protein</fullName>
    </recommendedName>
</protein>
<organism evidence="4 5">
    <name type="scientific">Quercus lobata</name>
    <name type="common">Valley oak</name>
    <dbReference type="NCBI Taxonomy" id="97700"/>
    <lineage>
        <taxon>Eukaryota</taxon>
        <taxon>Viridiplantae</taxon>
        <taxon>Streptophyta</taxon>
        <taxon>Embryophyta</taxon>
        <taxon>Tracheophyta</taxon>
        <taxon>Spermatophyta</taxon>
        <taxon>Magnoliopsida</taxon>
        <taxon>eudicotyledons</taxon>
        <taxon>Gunneridae</taxon>
        <taxon>Pentapetalae</taxon>
        <taxon>rosids</taxon>
        <taxon>fabids</taxon>
        <taxon>Fagales</taxon>
        <taxon>Fagaceae</taxon>
        <taxon>Quercus</taxon>
    </lineage>
</organism>
<dbReference type="SMART" id="SM00256">
    <property type="entry name" value="FBOX"/>
    <property type="match status" value="1"/>
</dbReference>
<dbReference type="Proteomes" id="UP000594261">
    <property type="component" value="Chromosome 5"/>
</dbReference>
<dbReference type="SMART" id="SM00612">
    <property type="entry name" value="Kelch"/>
    <property type="match status" value="2"/>
</dbReference>
<dbReference type="RefSeq" id="XP_030972431.1">
    <property type="nucleotide sequence ID" value="XM_031116571.1"/>
</dbReference>
<keyword evidence="5" id="KW-1185">Reference proteome</keyword>
<dbReference type="InterPro" id="IPR036047">
    <property type="entry name" value="F-box-like_dom_sf"/>
</dbReference>
<dbReference type="InterPro" id="IPR006652">
    <property type="entry name" value="Kelch_1"/>
</dbReference>
<name>A0A7N2LRU4_QUELO</name>
<dbReference type="GeneID" id="115992388"/>
<dbReference type="CDD" id="cd22152">
    <property type="entry name" value="F-box_AtAFR-like"/>
    <property type="match status" value="1"/>
</dbReference>
<keyword evidence="2" id="KW-0677">Repeat</keyword>
<dbReference type="EnsemblPlants" id="QL05p057661:mrna">
    <property type="protein sequence ID" value="QL05p057661:mrna"/>
    <property type="gene ID" value="QL05p057661"/>
</dbReference>
<accession>A0A7N2LRU4</accession>
<dbReference type="GO" id="GO:0009507">
    <property type="term" value="C:chloroplast"/>
    <property type="evidence" value="ECO:0007669"/>
    <property type="project" value="EnsemblPlants"/>
</dbReference>
<evidence type="ECO:0000256" key="2">
    <source>
        <dbReference type="ARBA" id="ARBA00022737"/>
    </source>
</evidence>
<evidence type="ECO:0000313" key="5">
    <source>
        <dbReference type="Proteomes" id="UP000594261"/>
    </source>
</evidence>
<feature type="domain" description="F-box" evidence="3">
    <location>
        <begin position="56"/>
        <end position="96"/>
    </location>
</feature>
<dbReference type="Gramene" id="QL05p057661:mrna">
    <property type="protein sequence ID" value="QL05p057661:mrna"/>
    <property type="gene ID" value="QL05p057661"/>
</dbReference>
<keyword evidence="1" id="KW-0880">Kelch repeat</keyword>
<dbReference type="PANTHER" id="PTHR46344">
    <property type="entry name" value="OS02G0202900 PROTEIN"/>
    <property type="match status" value="1"/>
</dbReference>
<dbReference type="EMBL" id="LRBV02000005">
    <property type="status" value="NOT_ANNOTATED_CDS"/>
    <property type="molecule type" value="Genomic_DNA"/>
</dbReference>
<dbReference type="AlphaFoldDB" id="A0A7N2LRU4"/>
<dbReference type="KEGG" id="qlo:115992388"/>
<dbReference type="OrthoDB" id="45365at2759"/>
<dbReference type="Pfam" id="PF01344">
    <property type="entry name" value="Kelch_1"/>
    <property type="match status" value="1"/>
</dbReference>
<dbReference type="PANTHER" id="PTHR46344:SF4">
    <property type="entry name" value="OS07G0153400 PROTEIN"/>
    <property type="match status" value="1"/>
</dbReference>
<dbReference type="InterPro" id="IPR015915">
    <property type="entry name" value="Kelch-typ_b-propeller"/>
</dbReference>
<dbReference type="InParanoid" id="A0A7N2LRU4"/>
<dbReference type="SUPFAM" id="SSF81383">
    <property type="entry name" value="F-box domain"/>
    <property type="match status" value="1"/>
</dbReference>
<reference evidence="4" key="2">
    <citation type="submission" date="2021-01" db="UniProtKB">
        <authorList>
            <consortium name="EnsemblPlants"/>
        </authorList>
    </citation>
    <scope>IDENTIFICATION</scope>
</reference>
<dbReference type="InterPro" id="IPR001810">
    <property type="entry name" value="F-box_dom"/>
</dbReference>
<evidence type="ECO:0000313" key="4">
    <source>
        <dbReference type="EnsemblPlants" id="QL05p057661:mrna"/>
    </source>
</evidence>
<evidence type="ECO:0000259" key="3">
    <source>
        <dbReference type="SMART" id="SM00256"/>
    </source>
</evidence>
<reference evidence="4 5" key="1">
    <citation type="journal article" date="2016" name="G3 (Bethesda)">
        <title>First Draft Assembly and Annotation of the Genome of a California Endemic Oak Quercus lobata Nee (Fagaceae).</title>
        <authorList>
            <person name="Sork V.L."/>
            <person name="Fitz-Gibbon S.T."/>
            <person name="Puiu D."/>
            <person name="Crepeau M."/>
            <person name="Gugger P.F."/>
            <person name="Sherman R."/>
            <person name="Stevens K."/>
            <person name="Langley C.H."/>
            <person name="Pellegrini M."/>
            <person name="Salzberg S.L."/>
        </authorList>
    </citation>
    <scope>NUCLEOTIDE SEQUENCE [LARGE SCALE GENOMIC DNA]</scope>
    <source>
        <strain evidence="4 5">cv. SW786</strain>
    </source>
</reference>
<dbReference type="SUPFAM" id="SSF117281">
    <property type="entry name" value="Kelch motif"/>
    <property type="match status" value="1"/>
</dbReference>
<proteinExistence type="predicted"/>
<evidence type="ECO:0000256" key="1">
    <source>
        <dbReference type="ARBA" id="ARBA00022441"/>
    </source>
</evidence>
<dbReference type="FunCoup" id="A0A7N2LRU4">
    <property type="interactions" value="404"/>
</dbReference>
<dbReference type="OMA" id="HPIANMG"/>
<sequence>MQRVRLSSQQAPVHKLGDSQITLSPKFRLAVFQSSLLNPSTESELILRGEPLIPGLPDDVALNCLLRLPVKSHTDCKAVCKRWHLLLGSKERFFTRRKEMGFKDPWLFVFAFHKGTGKIQWQVFDLTHLSWHTIPAMPCKDKVCPQGVRCVSIPRDGNLFVCGGMVSDVDCPLDLVLKYEMQKNRWTVMNQMITARSFFASGVIDGRIYVAGGNSTDLFELDSAEVMDPVKGSWHPIASMGTNMASYDAAVLNGKLLVTEGWLWPFYVSPRGQVYDPRTNNWESMAVGLREGWTGSSVIVYGHLFVVSEHERMKLKVYYTDDDSWEQIDGPPLPEQICKPFAVNTCDCRIYVVGRNLHVAVGEISRFNQKETSNKKWKFHVQWQVEDAPEIFSDLTPSSSQDMDNTPLSCYNLVSLSTSVKSVTYSLGLGLGAN</sequence>